<keyword evidence="9" id="KW-0067">ATP-binding</keyword>
<evidence type="ECO:0000259" key="18">
    <source>
        <dbReference type="PROSITE" id="PS50112"/>
    </source>
</evidence>
<dbReference type="Pfam" id="PF02518">
    <property type="entry name" value="HATPase_c"/>
    <property type="match status" value="1"/>
</dbReference>
<evidence type="ECO:0000256" key="6">
    <source>
        <dbReference type="ARBA" id="ARBA00022679"/>
    </source>
</evidence>
<dbReference type="InterPro" id="IPR007891">
    <property type="entry name" value="CHASE3"/>
</dbReference>
<dbReference type="InterPro" id="IPR000700">
    <property type="entry name" value="PAS-assoc_C"/>
</dbReference>
<dbReference type="PROSITE" id="PS50110">
    <property type="entry name" value="RESPONSE_REGULATORY"/>
    <property type="match status" value="1"/>
</dbReference>
<dbReference type="InterPro" id="IPR013656">
    <property type="entry name" value="PAS_4"/>
</dbReference>
<dbReference type="Proteomes" id="UP000001191">
    <property type="component" value="Plasmid pNPUN01"/>
</dbReference>
<dbReference type="CDD" id="cd00130">
    <property type="entry name" value="PAS"/>
    <property type="match status" value="1"/>
</dbReference>
<keyword evidence="8 20" id="KW-0418">Kinase</keyword>
<dbReference type="GO" id="GO:0000155">
    <property type="term" value="F:phosphorelay sensor kinase activity"/>
    <property type="evidence" value="ECO:0007669"/>
    <property type="project" value="InterPro"/>
</dbReference>
<feature type="domain" description="PAS" evidence="18">
    <location>
        <begin position="233"/>
        <end position="269"/>
    </location>
</feature>
<feature type="modified residue" description="4-aspartylphosphate" evidence="14">
    <location>
        <position position="679"/>
    </location>
</feature>
<geneLocation type="plasmid" evidence="20 21">
    <name>pNPUN01</name>
</geneLocation>
<dbReference type="InterPro" id="IPR035965">
    <property type="entry name" value="PAS-like_dom_sf"/>
</dbReference>
<dbReference type="SUPFAM" id="SSF52172">
    <property type="entry name" value="CheY-like"/>
    <property type="match status" value="1"/>
</dbReference>
<dbReference type="InterPro" id="IPR003594">
    <property type="entry name" value="HATPase_dom"/>
</dbReference>
<keyword evidence="15" id="KW-1133">Transmembrane helix</keyword>
<dbReference type="CDD" id="cd17546">
    <property type="entry name" value="REC_hyHK_CKI1_RcsC-like"/>
    <property type="match status" value="1"/>
</dbReference>
<comment type="subcellular location">
    <subcellularLocation>
        <location evidence="2">Membrane</location>
    </subcellularLocation>
</comment>
<dbReference type="SMART" id="SM00387">
    <property type="entry name" value="HATPase_c"/>
    <property type="match status" value="1"/>
</dbReference>
<dbReference type="AlphaFoldDB" id="B2JAP8"/>
<evidence type="ECO:0000256" key="14">
    <source>
        <dbReference type="PROSITE-ProRule" id="PRU00169"/>
    </source>
</evidence>
<keyword evidence="6" id="KW-0808">Transferase</keyword>
<evidence type="ECO:0000256" key="1">
    <source>
        <dbReference type="ARBA" id="ARBA00000085"/>
    </source>
</evidence>
<dbReference type="KEGG" id="npu:Npun_AR131"/>
<dbReference type="NCBIfam" id="TIGR00229">
    <property type="entry name" value="sensory_box"/>
    <property type="match status" value="1"/>
</dbReference>
<dbReference type="CDD" id="cd16922">
    <property type="entry name" value="HATPase_EvgS-ArcB-TorS-like"/>
    <property type="match status" value="1"/>
</dbReference>
<evidence type="ECO:0000256" key="3">
    <source>
        <dbReference type="ARBA" id="ARBA00006402"/>
    </source>
</evidence>
<evidence type="ECO:0000313" key="21">
    <source>
        <dbReference type="Proteomes" id="UP000001191"/>
    </source>
</evidence>
<evidence type="ECO:0000256" key="8">
    <source>
        <dbReference type="ARBA" id="ARBA00022777"/>
    </source>
</evidence>
<evidence type="ECO:0000259" key="16">
    <source>
        <dbReference type="PROSITE" id="PS50109"/>
    </source>
</evidence>
<evidence type="ECO:0000256" key="11">
    <source>
        <dbReference type="ARBA" id="ARBA00023136"/>
    </source>
</evidence>
<dbReference type="FunFam" id="3.30.565.10:FF:000010">
    <property type="entry name" value="Sensor histidine kinase RcsC"/>
    <property type="match status" value="1"/>
</dbReference>
<dbReference type="InterPro" id="IPR036097">
    <property type="entry name" value="HisK_dim/P_sf"/>
</dbReference>
<protein>
    <recommendedName>
        <fullName evidence="13">Circadian input-output histidine kinase CikA</fullName>
        <ecNumber evidence="4">2.7.13.3</ecNumber>
    </recommendedName>
</protein>
<dbReference type="InterPro" id="IPR005467">
    <property type="entry name" value="His_kinase_dom"/>
</dbReference>
<dbReference type="PROSITE" id="PS50113">
    <property type="entry name" value="PAC"/>
    <property type="match status" value="1"/>
</dbReference>
<dbReference type="EC" id="2.7.13.3" evidence="4"/>
<dbReference type="PROSITE" id="PS50112">
    <property type="entry name" value="PAS"/>
    <property type="match status" value="1"/>
</dbReference>
<dbReference type="PANTHER" id="PTHR43047">
    <property type="entry name" value="TWO-COMPONENT HISTIDINE PROTEIN KINASE"/>
    <property type="match status" value="1"/>
</dbReference>
<dbReference type="InterPro" id="IPR011006">
    <property type="entry name" value="CheY-like_superfamily"/>
</dbReference>
<keyword evidence="21" id="KW-1185">Reference proteome</keyword>
<dbReference type="InterPro" id="IPR036890">
    <property type="entry name" value="HATPase_C_sf"/>
</dbReference>
<dbReference type="InterPro" id="IPR000014">
    <property type="entry name" value="PAS"/>
</dbReference>
<evidence type="ECO:0000256" key="4">
    <source>
        <dbReference type="ARBA" id="ARBA00012438"/>
    </source>
</evidence>
<dbReference type="CDD" id="cd00082">
    <property type="entry name" value="HisKA"/>
    <property type="match status" value="1"/>
</dbReference>
<dbReference type="Pfam" id="PF08448">
    <property type="entry name" value="PAS_4"/>
    <property type="match status" value="1"/>
</dbReference>
<dbReference type="Pfam" id="PF05227">
    <property type="entry name" value="CHASE3"/>
    <property type="match status" value="1"/>
</dbReference>
<feature type="domain" description="Response regulatory" evidence="17">
    <location>
        <begin position="630"/>
        <end position="746"/>
    </location>
</feature>
<dbReference type="FunFam" id="1.10.287.130:FF:000038">
    <property type="entry name" value="Sensory transduction histidine kinase"/>
    <property type="match status" value="1"/>
</dbReference>
<dbReference type="Pfam" id="PF00072">
    <property type="entry name" value="Response_reg"/>
    <property type="match status" value="1"/>
</dbReference>
<evidence type="ECO:0000256" key="5">
    <source>
        <dbReference type="ARBA" id="ARBA00022553"/>
    </source>
</evidence>
<dbReference type="SUPFAM" id="SSF55785">
    <property type="entry name" value="PYP-like sensor domain (PAS domain)"/>
    <property type="match status" value="1"/>
</dbReference>
<evidence type="ECO:0000256" key="12">
    <source>
        <dbReference type="ARBA" id="ARBA00023306"/>
    </source>
</evidence>
<dbReference type="Pfam" id="PF00512">
    <property type="entry name" value="HisKA"/>
    <property type="match status" value="1"/>
</dbReference>
<dbReference type="EMBL" id="CP001038">
    <property type="protein sequence ID" value="ACC85002.1"/>
    <property type="molecule type" value="Genomic_DNA"/>
</dbReference>
<evidence type="ECO:0000256" key="10">
    <source>
        <dbReference type="ARBA" id="ARBA00023012"/>
    </source>
</evidence>
<dbReference type="SUPFAM" id="SSF47384">
    <property type="entry name" value="Homodimeric domain of signal transducing histidine kinase"/>
    <property type="match status" value="1"/>
</dbReference>
<comment type="catalytic activity">
    <reaction evidence="1">
        <text>ATP + protein L-histidine = ADP + protein N-phospho-L-histidine.</text>
        <dbReference type="EC" id="2.7.13.3"/>
    </reaction>
</comment>
<keyword evidence="11 15" id="KW-0472">Membrane</keyword>
<keyword evidence="12" id="KW-0131">Cell cycle</keyword>
<keyword evidence="10" id="KW-0902">Two-component regulatory system</keyword>
<dbReference type="InterPro" id="IPR003661">
    <property type="entry name" value="HisK_dim/P_dom"/>
</dbReference>
<dbReference type="Gene3D" id="3.40.50.2300">
    <property type="match status" value="1"/>
</dbReference>
<dbReference type="SMART" id="SM00091">
    <property type="entry name" value="PAS"/>
    <property type="match status" value="1"/>
</dbReference>
<dbReference type="SMART" id="SM00388">
    <property type="entry name" value="HisKA"/>
    <property type="match status" value="1"/>
</dbReference>
<evidence type="ECO:0000256" key="7">
    <source>
        <dbReference type="ARBA" id="ARBA00022741"/>
    </source>
</evidence>
<dbReference type="PROSITE" id="PS50109">
    <property type="entry name" value="HIS_KIN"/>
    <property type="match status" value="1"/>
</dbReference>
<dbReference type="SUPFAM" id="SSF55874">
    <property type="entry name" value="ATPase domain of HSP90 chaperone/DNA topoisomerase II/histidine kinase"/>
    <property type="match status" value="1"/>
</dbReference>
<gene>
    <name evidence="20" type="ordered locus">Npun_AR131</name>
</gene>
<name>B2JAP8_NOSP7</name>
<proteinExistence type="inferred from homology"/>
<sequence length="835" mass="93428">MRQENTAMTQSASFLKTVATSLGTATFFALAISGVAFWSANQTLETNRQIAQHLETLNRLESLRSALKDTEKMQRQYLLTGKEDALIVFGLKMIDVDQQMRRLQPLLRNKDSEQAYAQKLEELTIFRLKQLRQGIELRQSRGIDAAIDHAPMRLLDETTLLMQQIEAIETVGLQQKQLATISTTSQAMVTFLVGIGLNLAIILWTYYLICKETMKRNQAETDLQQNNLTLQEQTNLMQLILNSMSDGVIVSDDKGKFLIVNPAAEQMFGGITESQQSEWSEQYGLFQADRVTLFPTQEIPLVRTLRGEQVQNVEMFTRHSKAPEGIWITVSGTPLKDASGTLKGGVVVCRDITERKSAELKILQAKEAAEVANHAKSEFLANMNHELRTPLNGILGYAQILQRDPATTSKQQKGLSVIHQCGSHLLTLINDILDLSKLEVQKMDLYPQDFHFANFLTTTVEICRIKAEQKGIAFRYHPANLPTAVHADDKRLRQVLLNLLSNAIKFTDFGSVKFTVEAISNEETADTRSTRIRFLVEDTGIGIPTEKWQTIFLPFEQAGKRDRNSEGTGLGLAISQQIVQMMGSSIQVNSTPGKGSKFWFEVDILAAADWLAQPASSNLKVIGYQGERRKILVIDDRLENRAVVMGMLAPLGFKLAQADDGQTGLDLALQMRPDLIITDVMMSKMNGLEMTRRLRQLSDFAVTPIIASPASLSQVDIQEALDAGCSSFFPKPLEFIGLLGELQRHLELQWIYETAPQTEEVSAEDFSSPQLVVPSPQELTTLYRAAQDGFMSDIHQEANRLKQLNPQYAPFANKLLELSQKFDDEAILNLLAPHI</sequence>
<dbReference type="Gene3D" id="3.30.450.20">
    <property type="entry name" value="PAS domain"/>
    <property type="match status" value="1"/>
</dbReference>
<dbReference type="PANTHER" id="PTHR43047:SF64">
    <property type="entry name" value="HISTIDINE KINASE CONTAINING CHEY-HOMOLOGOUS RECEIVER DOMAIN AND PAS DOMAIN-RELATED"/>
    <property type="match status" value="1"/>
</dbReference>
<dbReference type="OrthoDB" id="569347at2"/>
<dbReference type="Gene3D" id="3.30.565.10">
    <property type="entry name" value="Histidine kinase-like ATPase, C-terminal domain"/>
    <property type="match status" value="1"/>
</dbReference>
<evidence type="ECO:0000256" key="13">
    <source>
        <dbReference type="ARBA" id="ARBA00074306"/>
    </source>
</evidence>
<feature type="transmembrane region" description="Helical" evidence="15">
    <location>
        <begin position="20"/>
        <end position="40"/>
    </location>
</feature>
<dbReference type="InterPro" id="IPR004358">
    <property type="entry name" value="Sig_transdc_His_kin-like_C"/>
</dbReference>
<evidence type="ECO:0000256" key="15">
    <source>
        <dbReference type="SAM" id="Phobius"/>
    </source>
</evidence>
<evidence type="ECO:0000313" key="20">
    <source>
        <dbReference type="EMBL" id="ACC85002.1"/>
    </source>
</evidence>
<reference evidence="21" key="1">
    <citation type="submission" date="2008-04" db="EMBL/GenBank/DDBJ databases">
        <title>Complete sequence of plasmid 1 of Nostoc punctiforme ATCC 29133.</title>
        <authorList>
            <consortium name="US DOE Joint Genome Institute"/>
            <person name="Copeland A."/>
            <person name="Lucas S."/>
            <person name="Lapidus A."/>
            <person name="Glavina del Rio T."/>
            <person name="Dalin E."/>
            <person name="Tice H."/>
            <person name="Pitluck S."/>
            <person name="Chain P."/>
            <person name="Malfatti S."/>
            <person name="Shin M."/>
            <person name="Vergez L."/>
            <person name="Schmutz J."/>
            <person name="Larimer F."/>
            <person name="Land M."/>
            <person name="Hauser L."/>
            <person name="Kyrpides N."/>
            <person name="Kim E."/>
            <person name="Meeks J.C."/>
            <person name="Elhai J."/>
            <person name="Campbell E.L."/>
            <person name="Thiel T."/>
            <person name="Longmire J."/>
            <person name="Potts M."/>
            <person name="Atlas R."/>
        </authorList>
    </citation>
    <scope>NUCLEOTIDE SEQUENCE [LARGE SCALE GENOMIC DNA]</scope>
    <source>
        <strain evidence="21">ATCC 29133 / PCC 73102</strain>
        <plasmid evidence="21">Plasmid pNPUN01</plasmid>
    </source>
</reference>
<dbReference type="PhylomeDB" id="B2JAP8"/>
<evidence type="ECO:0000256" key="9">
    <source>
        <dbReference type="ARBA" id="ARBA00022840"/>
    </source>
</evidence>
<feature type="domain" description="Histidine kinase" evidence="16">
    <location>
        <begin position="382"/>
        <end position="606"/>
    </location>
</feature>
<comment type="similarity">
    <text evidence="3">In the N-terminal section; belongs to the phytochrome family.</text>
</comment>
<keyword evidence="15" id="KW-0812">Transmembrane</keyword>
<keyword evidence="20" id="KW-0614">Plasmid</keyword>
<feature type="transmembrane region" description="Helical" evidence="15">
    <location>
        <begin position="187"/>
        <end position="209"/>
    </location>
</feature>
<evidence type="ECO:0000256" key="2">
    <source>
        <dbReference type="ARBA" id="ARBA00004370"/>
    </source>
</evidence>
<evidence type="ECO:0000259" key="19">
    <source>
        <dbReference type="PROSITE" id="PS50113"/>
    </source>
</evidence>
<dbReference type="EnsemblBacteria" id="ACC85002">
    <property type="protein sequence ID" value="ACC85002"/>
    <property type="gene ID" value="Npun_AR131"/>
</dbReference>
<dbReference type="HOGENOM" id="CLU_000445_114_15_3"/>
<dbReference type="InterPro" id="IPR001789">
    <property type="entry name" value="Sig_transdc_resp-reg_receiver"/>
</dbReference>
<dbReference type="Gene3D" id="1.10.287.130">
    <property type="match status" value="1"/>
</dbReference>
<dbReference type="GO" id="GO:0005524">
    <property type="term" value="F:ATP binding"/>
    <property type="evidence" value="ECO:0007669"/>
    <property type="project" value="UniProtKB-KW"/>
</dbReference>
<feature type="domain" description="PAC" evidence="19">
    <location>
        <begin position="311"/>
        <end position="364"/>
    </location>
</feature>
<evidence type="ECO:0000259" key="17">
    <source>
        <dbReference type="PROSITE" id="PS50110"/>
    </source>
</evidence>
<accession>B2JAP8</accession>
<organism evidence="20 21">
    <name type="scientific">Nostoc punctiforme (strain ATCC 29133 / PCC 73102)</name>
    <dbReference type="NCBI Taxonomy" id="63737"/>
    <lineage>
        <taxon>Bacteria</taxon>
        <taxon>Bacillati</taxon>
        <taxon>Cyanobacteriota</taxon>
        <taxon>Cyanophyceae</taxon>
        <taxon>Nostocales</taxon>
        <taxon>Nostocaceae</taxon>
        <taxon>Nostoc</taxon>
    </lineage>
</organism>
<keyword evidence="5 14" id="KW-0597">Phosphoprotein</keyword>
<dbReference type="GO" id="GO:0016020">
    <property type="term" value="C:membrane"/>
    <property type="evidence" value="ECO:0007669"/>
    <property type="project" value="UniProtKB-SubCell"/>
</dbReference>
<keyword evidence="7" id="KW-0547">Nucleotide-binding</keyword>
<dbReference type="SMART" id="SM00448">
    <property type="entry name" value="REC"/>
    <property type="match status" value="1"/>
</dbReference>
<dbReference type="PRINTS" id="PR00344">
    <property type="entry name" value="BCTRLSENSOR"/>
</dbReference>